<name>A0A4R6RHC5_9HYPH</name>
<organism evidence="1 2">
    <name type="scientific">Oharaeibacter diazotrophicus</name>
    <dbReference type="NCBI Taxonomy" id="1920512"/>
    <lineage>
        <taxon>Bacteria</taxon>
        <taxon>Pseudomonadati</taxon>
        <taxon>Pseudomonadota</taxon>
        <taxon>Alphaproteobacteria</taxon>
        <taxon>Hyphomicrobiales</taxon>
        <taxon>Pleomorphomonadaceae</taxon>
        <taxon>Oharaeibacter</taxon>
    </lineage>
</organism>
<dbReference type="Proteomes" id="UP000294547">
    <property type="component" value="Unassembled WGS sequence"/>
</dbReference>
<gene>
    <name evidence="1" type="ORF">EDD54_2419</name>
</gene>
<dbReference type="Gene3D" id="3.10.129.10">
    <property type="entry name" value="Hotdog Thioesterase"/>
    <property type="match status" value="1"/>
</dbReference>
<dbReference type="Pfam" id="PF13279">
    <property type="entry name" value="4HBT_2"/>
    <property type="match status" value="1"/>
</dbReference>
<sequence>MSHAVPFTTPPTGLEPGWIDYNGHLNMAYYNVLFDRAVDLALDAAGLGESWRTAGGGTFFTVEVHLRYLAEVPPDGIVRTSVRLVGHDAKRVHLFLEMRDAVSGLLHATSEQLLLHVDPATRRVARFPDEAAVSLAAWELAESGLAPVEDIGRRIALSSARPASA</sequence>
<dbReference type="InterPro" id="IPR029069">
    <property type="entry name" value="HotDog_dom_sf"/>
</dbReference>
<dbReference type="RefSeq" id="WP_126541403.1">
    <property type="nucleotide sequence ID" value="NZ_BSPM01000004.1"/>
</dbReference>
<dbReference type="CDD" id="cd00586">
    <property type="entry name" value="4HBT"/>
    <property type="match status" value="1"/>
</dbReference>
<dbReference type="SUPFAM" id="SSF54637">
    <property type="entry name" value="Thioesterase/thiol ester dehydrase-isomerase"/>
    <property type="match status" value="1"/>
</dbReference>
<protein>
    <submittedName>
        <fullName evidence="1">Acyl-CoA thioester hydrolase</fullName>
    </submittedName>
</protein>
<reference evidence="1 2" key="1">
    <citation type="submission" date="2019-03" db="EMBL/GenBank/DDBJ databases">
        <title>Genomic Encyclopedia of Type Strains, Phase IV (KMG-IV): sequencing the most valuable type-strain genomes for metagenomic binning, comparative biology and taxonomic classification.</title>
        <authorList>
            <person name="Goeker M."/>
        </authorList>
    </citation>
    <scope>NUCLEOTIDE SEQUENCE [LARGE SCALE GENOMIC DNA]</scope>
    <source>
        <strain evidence="1 2">DSM 102969</strain>
    </source>
</reference>
<accession>A0A4R6RHC5</accession>
<dbReference type="OrthoDB" id="9803287at2"/>
<keyword evidence="1" id="KW-0378">Hydrolase</keyword>
<comment type="caution">
    <text evidence="1">The sequence shown here is derived from an EMBL/GenBank/DDBJ whole genome shotgun (WGS) entry which is preliminary data.</text>
</comment>
<evidence type="ECO:0000313" key="1">
    <source>
        <dbReference type="EMBL" id="TDP85565.1"/>
    </source>
</evidence>
<dbReference type="GO" id="GO:0016787">
    <property type="term" value="F:hydrolase activity"/>
    <property type="evidence" value="ECO:0007669"/>
    <property type="project" value="UniProtKB-KW"/>
</dbReference>
<evidence type="ECO:0000313" key="2">
    <source>
        <dbReference type="Proteomes" id="UP000294547"/>
    </source>
</evidence>
<keyword evidence="2" id="KW-1185">Reference proteome</keyword>
<proteinExistence type="predicted"/>
<dbReference type="AlphaFoldDB" id="A0A4R6RHC5"/>
<dbReference type="EMBL" id="SNXY01000007">
    <property type="protein sequence ID" value="TDP85565.1"/>
    <property type="molecule type" value="Genomic_DNA"/>
</dbReference>